<dbReference type="InterPro" id="IPR019257">
    <property type="entry name" value="MeTrfase_dom"/>
</dbReference>
<dbReference type="InterPro" id="IPR017805">
    <property type="entry name" value="SAM_MeTrfase_EasF-type_put"/>
</dbReference>
<evidence type="ECO:0000313" key="13">
    <source>
        <dbReference type="Proteomes" id="UP000742024"/>
    </source>
</evidence>
<dbReference type="EC" id="2.1.1.261" evidence="8"/>
<dbReference type="GO" id="GO:0032259">
    <property type="term" value="P:methylation"/>
    <property type="evidence" value="ECO:0007669"/>
    <property type="project" value="UniProtKB-KW"/>
</dbReference>
<dbReference type="InterPro" id="IPR029063">
    <property type="entry name" value="SAM-dependent_MTases_sf"/>
</dbReference>
<dbReference type="PANTHER" id="PTHR43397:SF1">
    <property type="entry name" value="ERGOTHIONEINE BIOSYNTHESIS PROTEIN 1"/>
    <property type="match status" value="1"/>
</dbReference>
<evidence type="ECO:0000313" key="12">
    <source>
        <dbReference type="EMBL" id="KAG5970603.1"/>
    </source>
</evidence>
<name>A0A9P7SR70_9HYPO</name>
<evidence type="ECO:0000259" key="10">
    <source>
        <dbReference type="Pfam" id="PF10017"/>
    </source>
</evidence>
<organism evidence="12 14">
    <name type="scientific">Claviceps arundinis</name>
    <dbReference type="NCBI Taxonomy" id="1623583"/>
    <lineage>
        <taxon>Eukaryota</taxon>
        <taxon>Fungi</taxon>
        <taxon>Dikarya</taxon>
        <taxon>Ascomycota</taxon>
        <taxon>Pezizomycotina</taxon>
        <taxon>Sordariomycetes</taxon>
        <taxon>Hypocreomycetidae</taxon>
        <taxon>Hypocreales</taxon>
        <taxon>Clavicipitaceae</taxon>
        <taxon>Claviceps</taxon>
    </lineage>
</organism>
<evidence type="ECO:0000256" key="3">
    <source>
        <dbReference type="ARBA" id="ARBA00011738"/>
    </source>
</evidence>
<dbReference type="PIRSF" id="PIRSF018005">
    <property type="entry name" value="UCP018005"/>
    <property type="match status" value="1"/>
</dbReference>
<dbReference type="Gene3D" id="3.40.50.150">
    <property type="entry name" value="Vaccinia Virus protein VP39"/>
    <property type="match status" value="1"/>
</dbReference>
<dbReference type="NCBIfam" id="TIGR03439">
    <property type="entry name" value="methyl_EasF"/>
    <property type="match status" value="1"/>
</dbReference>
<comment type="similarity">
    <text evidence="2">Belongs to the methyltransferase superfamily.</text>
</comment>
<comment type="caution">
    <text evidence="12">The sequence shown here is derived from an EMBL/GenBank/DDBJ whole genome shotgun (WGS) entry which is preliminary data.</text>
</comment>
<comment type="catalytic activity">
    <reaction evidence="9">
        <text>4-(3-methylbut-2-enyl)-L-tryptophan + S-adenosyl-L-methionine = 4-(3-methylbut-2-enyl)-L-abrine + S-adenosyl-L-homocysteine + H(+)</text>
        <dbReference type="Rhea" id="RHEA:34435"/>
        <dbReference type="ChEBI" id="CHEBI:15378"/>
        <dbReference type="ChEBI" id="CHEBI:57856"/>
        <dbReference type="ChEBI" id="CHEBI:58209"/>
        <dbReference type="ChEBI" id="CHEBI:59789"/>
        <dbReference type="ChEBI" id="CHEBI:67248"/>
        <dbReference type="EC" id="2.1.1.261"/>
    </reaction>
</comment>
<dbReference type="Proteomes" id="UP000742024">
    <property type="component" value="Unassembled WGS sequence"/>
</dbReference>
<dbReference type="GO" id="GO:0008168">
    <property type="term" value="F:methyltransferase activity"/>
    <property type="evidence" value="ECO:0007669"/>
    <property type="project" value="UniProtKB-KW"/>
</dbReference>
<sequence>MTTLPVIDICSRRMEDSLSDQVVKGLKSKPKTLPCLLFYSNEGLEHWNYHARQPDFYPRRQEIEILKQRGSEMARSIAPNSVILDLGSANLEKVTYLLEALEAQEKDVLYFALDVSAPQLAATLKEIPSSNFRHVRFAGLYGTFEDGLRWINETPEIRDLPHCVLLLGLTIGNFSRQNAAAFLQNIANHALTGASKNKSFILLSLDSCKVPTKVTRAYTSDGVVPFALQALTYAKTLLCDRVDNDIDKKVLSCNLRPDDWHYLSEWNFALGRHEASLIPRFEDVCLGSMLQDIIVKKDEKVRFACSYKYDQREREKLFLDSGVEQKRFWTNEGCDVTIFELKST</sequence>
<dbReference type="InterPro" id="IPR051128">
    <property type="entry name" value="EgtD_Methyltrsf_superfamily"/>
</dbReference>
<keyword evidence="6" id="KW-0808">Transferase</keyword>
<evidence type="ECO:0000313" key="11">
    <source>
        <dbReference type="EMBL" id="KAG5962645.1"/>
    </source>
</evidence>
<comment type="pathway">
    <text evidence="1">Alkaloid biosynthesis; ergot alkaloid biosynthesis.</text>
</comment>
<keyword evidence="4" id="KW-0017">Alkaloid metabolism</keyword>
<evidence type="ECO:0000256" key="7">
    <source>
        <dbReference type="ARBA" id="ARBA00022691"/>
    </source>
</evidence>
<protein>
    <recommendedName>
        <fullName evidence="8">4-dimethylallyltryptophan N-methyltransferase</fullName>
        <ecNumber evidence="8">2.1.1.261</ecNumber>
    </recommendedName>
</protein>
<reference evidence="12 13" key="1">
    <citation type="journal article" date="2020" name="bioRxiv">
        <title>Whole genome comparisons of ergot fungi reveals the divergence and evolution of species within the genus Claviceps are the result of varying mechanisms driving genome evolution and host range expansion.</title>
        <authorList>
            <person name="Wyka S.A."/>
            <person name="Mondo S.J."/>
            <person name="Liu M."/>
            <person name="Dettman J."/>
            <person name="Nalam V."/>
            <person name="Broders K.D."/>
        </authorList>
    </citation>
    <scope>NUCLEOTIDE SEQUENCE</scope>
    <source>
        <strain evidence="12">CCC 1102</strain>
        <strain evidence="11 13">LM583</strain>
    </source>
</reference>
<comment type="subunit">
    <text evidence="3">Homodimer.</text>
</comment>
<dbReference type="AlphaFoldDB" id="A0A9P7SR70"/>
<evidence type="ECO:0000256" key="2">
    <source>
        <dbReference type="ARBA" id="ARBA00008361"/>
    </source>
</evidence>
<dbReference type="EMBL" id="SRPS01000073">
    <property type="protein sequence ID" value="KAG5970603.1"/>
    <property type="molecule type" value="Genomic_DNA"/>
</dbReference>
<dbReference type="EMBL" id="SRPR01000064">
    <property type="protein sequence ID" value="KAG5962645.1"/>
    <property type="molecule type" value="Genomic_DNA"/>
</dbReference>
<evidence type="ECO:0000256" key="4">
    <source>
        <dbReference type="ARBA" id="ARBA00022589"/>
    </source>
</evidence>
<evidence type="ECO:0000256" key="8">
    <source>
        <dbReference type="ARBA" id="ARBA00039094"/>
    </source>
</evidence>
<evidence type="ECO:0000256" key="1">
    <source>
        <dbReference type="ARBA" id="ARBA00005107"/>
    </source>
</evidence>
<dbReference type="OrthoDB" id="659at2759"/>
<keyword evidence="5" id="KW-0489">Methyltransferase</keyword>
<evidence type="ECO:0000256" key="9">
    <source>
        <dbReference type="ARBA" id="ARBA00049425"/>
    </source>
</evidence>
<evidence type="ECO:0000313" key="14">
    <source>
        <dbReference type="Proteomes" id="UP000784919"/>
    </source>
</evidence>
<keyword evidence="7" id="KW-0949">S-adenosyl-L-methionine</keyword>
<keyword evidence="13" id="KW-1185">Reference proteome</keyword>
<dbReference type="Pfam" id="PF10017">
    <property type="entry name" value="Methyltransf_33"/>
    <property type="match status" value="1"/>
</dbReference>
<evidence type="ECO:0000256" key="5">
    <source>
        <dbReference type="ARBA" id="ARBA00022603"/>
    </source>
</evidence>
<dbReference type="GO" id="GO:0009820">
    <property type="term" value="P:alkaloid metabolic process"/>
    <property type="evidence" value="ECO:0007669"/>
    <property type="project" value="UniProtKB-KW"/>
</dbReference>
<dbReference type="InterPro" id="IPR017804">
    <property type="entry name" value="MeTrfase_EgtD-like"/>
</dbReference>
<feature type="domain" description="Histidine-specific methyltransferase SAM-dependent" evidence="10">
    <location>
        <begin position="19"/>
        <end position="341"/>
    </location>
</feature>
<proteinExistence type="inferred from homology"/>
<gene>
    <name evidence="12" type="ORF">E4U56_007542</name>
    <name evidence="11" type="ORF">E4U57_006896</name>
</gene>
<accession>A0A9P7SR70</accession>
<dbReference type="PANTHER" id="PTHR43397">
    <property type="entry name" value="ERGOTHIONEINE BIOSYNTHESIS PROTEIN 1"/>
    <property type="match status" value="1"/>
</dbReference>
<evidence type="ECO:0000256" key="6">
    <source>
        <dbReference type="ARBA" id="ARBA00022679"/>
    </source>
</evidence>
<dbReference type="Proteomes" id="UP000784919">
    <property type="component" value="Unassembled WGS sequence"/>
</dbReference>